<evidence type="ECO:0000256" key="1">
    <source>
        <dbReference type="ARBA" id="ARBA00004275"/>
    </source>
</evidence>
<reference evidence="6" key="1">
    <citation type="journal article" date="2020" name="Stud. Mycol.">
        <title>101 Dothideomycetes genomes: a test case for predicting lifestyles and emergence of pathogens.</title>
        <authorList>
            <person name="Haridas S."/>
            <person name="Albert R."/>
            <person name="Binder M."/>
            <person name="Bloem J."/>
            <person name="Labutti K."/>
            <person name="Salamov A."/>
            <person name="Andreopoulos B."/>
            <person name="Baker S."/>
            <person name="Barry K."/>
            <person name="Bills G."/>
            <person name="Bluhm B."/>
            <person name="Cannon C."/>
            <person name="Castanera R."/>
            <person name="Culley D."/>
            <person name="Daum C."/>
            <person name="Ezra D."/>
            <person name="Gonzalez J."/>
            <person name="Henrissat B."/>
            <person name="Kuo A."/>
            <person name="Liang C."/>
            <person name="Lipzen A."/>
            <person name="Lutzoni F."/>
            <person name="Magnuson J."/>
            <person name="Mondo S."/>
            <person name="Nolan M."/>
            <person name="Ohm R."/>
            <person name="Pangilinan J."/>
            <person name="Park H.-J."/>
            <person name="Ramirez L."/>
            <person name="Alfaro M."/>
            <person name="Sun H."/>
            <person name="Tritt A."/>
            <person name="Yoshinaga Y."/>
            <person name="Zwiers L.-H."/>
            <person name="Turgeon B."/>
            <person name="Goodwin S."/>
            <person name="Spatafora J."/>
            <person name="Crous P."/>
            <person name="Grigoriev I."/>
        </authorList>
    </citation>
    <scope>NUCLEOTIDE SEQUENCE</scope>
    <source>
        <strain evidence="6">CBS 109.77</strain>
    </source>
</reference>
<evidence type="ECO:0000313" key="6">
    <source>
        <dbReference type="EMBL" id="KAF2798236.1"/>
    </source>
</evidence>
<proteinExistence type="predicted"/>
<comment type="subcellular location">
    <subcellularLocation>
        <location evidence="1">Peroxisome</location>
    </subcellularLocation>
</comment>
<organism evidence="6 7">
    <name type="scientific">Melanomma pulvis-pyrius CBS 109.77</name>
    <dbReference type="NCBI Taxonomy" id="1314802"/>
    <lineage>
        <taxon>Eukaryota</taxon>
        <taxon>Fungi</taxon>
        <taxon>Dikarya</taxon>
        <taxon>Ascomycota</taxon>
        <taxon>Pezizomycotina</taxon>
        <taxon>Dothideomycetes</taxon>
        <taxon>Pleosporomycetidae</taxon>
        <taxon>Pleosporales</taxon>
        <taxon>Melanommataceae</taxon>
        <taxon>Melanomma</taxon>
    </lineage>
</organism>
<dbReference type="Proteomes" id="UP000799757">
    <property type="component" value="Unassembled WGS sequence"/>
</dbReference>
<keyword evidence="5" id="KW-0413">Isomerase</keyword>
<comment type="pathway">
    <text evidence="2">Mycotoxin biosynthesis.</text>
</comment>
<dbReference type="Gene3D" id="3.90.226.10">
    <property type="entry name" value="2-enoyl-CoA Hydratase, Chain A, domain 1"/>
    <property type="match status" value="1"/>
</dbReference>
<dbReference type="InterPro" id="IPR029045">
    <property type="entry name" value="ClpP/crotonase-like_dom_sf"/>
</dbReference>
<dbReference type="PANTHER" id="PTHR43684:SF1">
    <property type="entry name" value="ENOYL-COA DELTA ISOMERASE 2"/>
    <property type="match status" value="1"/>
</dbReference>
<dbReference type="GO" id="GO:0004165">
    <property type="term" value="F:delta(3)-delta(2)-enoyl-CoA isomerase activity"/>
    <property type="evidence" value="ECO:0007669"/>
    <property type="project" value="UniProtKB-ARBA"/>
</dbReference>
<keyword evidence="7" id="KW-1185">Reference proteome</keyword>
<evidence type="ECO:0000256" key="4">
    <source>
        <dbReference type="ARBA" id="ARBA00023140"/>
    </source>
</evidence>
<evidence type="ECO:0000313" key="7">
    <source>
        <dbReference type="Proteomes" id="UP000799757"/>
    </source>
</evidence>
<dbReference type="PANTHER" id="PTHR43684">
    <property type="match status" value="1"/>
</dbReference>
<accession>A0A6A6XNW4</accession>
<dbReference type="InterPro" id="IPR001753">
    <property type="entry name" value="Enoyl-CoA_hydra/iso"/>
</dbReference>
<keyword evidence="3" id="KW-0843">Virulence</keyword>
<protein>
    <submittedName>
        <fullName evidence="6">ClpP/crotonase</fullName>
    </submittedName>
</protein>
<dbReference type="CDD" id="cd06558">
    <property type="entry name" value="crotonase-like"/>
    <property type="match status" value="1"/>
</dbReference>
<dbReference type="AlphaFoldDB" id="A0A6A6XNW4"/>
<dbReference type="EMBL" id="MU001788">
    <property type="protein sequence ID" value="KAF2798236.1"/>
    <property type="molecule type" value="Genomic_DNA"/>
</dbReference>
<evidence type="ECO:0000256" key="5">
    <source>
        <dbReference type="ARBA" id="ARBA00023235"/>
    </source>
</evidence>
<gene>
    <name evidence="6" type="ORF">K505DRAFT_268030</name>
</gene>
<name>A0A6A6XNW4_9PLEO</name>
<evidence type="ECO:0000256" key="3">
    <source>
        <dbReference type="ARBA" id="ARBA00023026"/>
    </source>
</evidence>
<sequence>MAPPPILQTISIERLSDGAVLLTYNTPEKANAFTPRTYDELRGALVWAAEEEDVRVVLVNGKGKHFCAGRAMGGAENTIEAEIAAGTGLSQVLASYPKVLMAAVHGASVGWGCTQLTNFDLVYAHSSAFFQTPFMPLGLVPEGGSSYTFPALMGRPRANALLLAGDRLTAQEAYTGGLVTKVLQGSVEDFLDEVKGRARRIGGFSGEALGMAKRLIARGEGDAAARKREAGEGERMDLVVRFGREDTKKRLAAFGKDKAKM</sequence>
<dbReference type="OrthoDB" id="448450at2759"/>
<dbReference type="SUPFAM" id="SSF52096">
    <property type="entry name" value="ClpP/crotonase"/>
    <property type="match status" value="1"/>
</dbReference>
<dbReference type="GO" id="GO:0005777">
    <property type="term" value="C:peroxisome"/>
    <property type="evidence" value="ECO:0007669"/>
    <property type="project" value="UniProtKB-SubCell"/>
</dbReference>
<keyword evidence="4" id="KW-0576">Peroxisome</keyword>
<evidence type="ECO:0000256" key="2">
    <source>
        <dbReference type="ARBA" id="ARBA00004685"/>
    </source>
</evidence>
<dbReference type="InterPro" id="IPR051053">
    <property type="entry name" value="ECH/Chromodomain_protein"/>
</dbReference>
<dbReference type="Pfam" id="PF00378">
    <property type="entry name" value="ECH_1"/>
    <property type="match status" value="1"/>
</dbReference>